<organism evidence="1">
    <name type="scientific">Oikopleura dioica</name>
    <name type="common">Tunicate</name>
    <dbReference type="NCBI Taxonomy" id="34765"/>
    <lineage>
        <taxon>Eukaryota</taxon>
        <taxon>Metazoa</taxon>
        <taxon>Chordata</taxon>
        <taxon>Tunicata</taxon>
        <taxon>Appendicularia</taxon>
        <taxon>Copelata</taxon>
        <taxon>Oikopleuridae</taxon>
        <taxon>Oikopleura</taxon>
    </lineage>
</organism>
<dbReference type="InParanoid" id="E4XVJ3"/>
<keyword evidence="2" id="KW-1185">Reference proteome</keyword>
<gene>
    <name evidence="1" type="ORF">GSOID_T00005523001</name>
</gene>
<dbReference type="OrthoDB" id="10491108at2759"/>
<evidence type="ECO:0000313" key="1">
    <source>
        <dbReference type="EMBL" id="CBY13711.1"/>
    </source>
</evidence>
<proteinExistence type="predicted"/>
<accession>E4XVJ3</accession>
<dbReference type="Proteomes" id="UP000001307">
    <property type="component" value="Unassembled WGS sequence"/>
</dbReference>
<reference evidence="1" key="1">
    <citation type="journal article" date="2010" name="Science">
        <title>Plasticity of animal genome architecture unmasked by rapid evolution of a pelagic tunicate.</title>
        <authorList>
            <person name="Denoeud F."/>
            <person name="Henriet S."/>
            <person name="Mungpakdee S."/>
            <person name="Aury J.M."/>
            <person name="Da Silva C."/>
            <person name="Brinkmann H."/>
            <person name="Mikhaleva J."/>
            <person name="Olsen L.C."/>
            <person name="Jubin C."/>
            <person name="Canestro C."/>
            <person name="Bouquet J.M."/>
            <person name="Danks G."/>
            <person name="Poulain J."/>
            <person name="Campsteijn C."/>
            <person name="Adamski M."/>
            <person name="Cross I."/>
            <person name="Yadetie F."/>
            <person name="Muffato M."/>
            <person name="Louis A."/>
            <person name="Butcher S."/>
            <person name="Tsagkogeorga G."/>
            <person name="Konrad A."/>
            <person name="Singh S."/>
            <person name="Jensen M.F."/>
            <person name="Cong E.H."/>
            <person name="Eikeseth-Otteraa H."/>
            <person name="Noel B."/>
            <person name="Anthouard V."/>
            <person name="Porcel B.M."/>
            <person name="Kachouri-Lafond R."/>
            <person name="Nishino A."/>
            <person name="Ugolini M."/>
            <person name="Chourrout P."/>
            <person name="Nishida H."/>
            <person name="Aasland R."/>
            <person name="Huzurbazar S."/>
            <person name="Westhof E."/>
            <person name="Delsuc F."/>
            <person name="Lehrach H."/>
            <person name="Reinhardt R."/>
            <person name="Weissenbach J."/>
            <person name="Roy S.W."/>
            <person name="Artiguenave F."/>
            <person name="Postlethwait J.H."/>
            <person name="Manak J.R."/>
            <person name="Thompson E.M."/>
            <person name="Jaillon O."/>
            <person name="Du Pasquier L."/>
            <person name="Boudinot P."/>
            <person name="Liberles D.A."/>
            <person name="Volff J.N."/>
            <person name="Philippe H."/>
            <person name="Lenhard B."/>
            <person name="Roest Crollius H."/>
            <person name="Wincker P."/>
            <person name="Chourrout D."/>
        </authorList>
    </citation>
    <scope>NUCLEOTIDE SEQUENCE [LARGE SCALE GENOMIC DNA]</scope>
</reference>
<name>E4XVJ3_OIKDI</name>
<sequence length="188" mass="22514">MTEYFFETDNFIALIQNFSTDPNVDITCFKTPHLQKSSKKRIRKQSSPSDPEQSSFVLHFDDFFALLAASLFENALLISEDKFQNIFPYHLKRGYLDPYSAFMSSARAKRPDAEKIENSRDEWRLMLRPKFREKVLFHLIDRYKGIRLDYFKNELDVRPQFIFDFCFLPYHFNKDGKAITKWLFFSIE</sequence>
<dbReference type="EMBL" id="FN653213">
    <property type="protein sequence ID" value="CBY13711.1"/>
    <property type="molecule type" value="Genomic_DNA"/>
</dbReference>
<dbReference type="AlphaFoldDB" id="E4XVJ3"/>
<evidence type="ECO:0000313" key="2">
    <source>
        <dbReference type="Proteomes" id="UP000001307"/>
    </source>
</evidence>
<protein>
    <submittedName>
        <fullName evidence="1">Uncharacterized protein</fullName>
    </submittedName>
</protein>